<sequence length="398" mass="46175">MENEKFVKISKAQMKHISQQFILLFKGLCEINPKFGDSDGKESAEWYKKLESLFEEVKILAFTAAIPEEMKDIREISRKFVERYSRPDECSLMILLEECCSYSEKKDKKETFDSHSKVKKEPDNYVNNVSRVEHIRSSQFGNSINNSGQRKGQFKIRDSRQCYNCGMIGHISRNCRKPKKRLSQGNTPVVNHVKVDSSYSRPHCLTVEIPELKDSSQNSGSSIIQKGRKPSIRKSNKIRKSQDSRNSNYSKDSDYSGKSKYSNNSRDSIQFREDMKVFVWNKNRNGKTVWLPGTILSKFGDDYKVEVPWLKTVVSREKWQLRKPNSIHSKESYSDSRASLRTKESSIRSQILENSRYNSKSPAVQFEEPSVHCADTEAKEEKKSWIHKMIWGSKCDKL</sequence>
<accession>A0A6V7WA57</accession>
<keyword evidence="1" id="KW-0862">Zinc</keyword>
<dbReference type="EMBL" id="CAJEWN010000485">
    <property type="protein sequence ID" value="CAD2183959.1"/>
    <property type="molecule type" value="Genomic_DNA"/>
</dbReference>
<proteinExistence type="predicted"/>
<name>A0A6V7WA57_MELEN</name>
<dbReference type="Proteomes" id="UP000580250">
    <property type="component" value="Unassembled WGS sequence"/>
</dbReference>
<reference evidence="4 5" key="1">
    <citation type="submission" date="2020-08" db="EMBL/GenBank/DDBJ databases">
        <authorList>
            <person name="Koutsovoulos G."/>
            <person name="Danchin GJ E."/>
        </authorList>
    </citation>
    <scope>NUCLEOTIDE SEQUENCE [LARGE SCALE GENOMIC DNA]</scope>
</reference>
<dbReference type="Gene3D" id="4.10.60.10">
    <property type="entry name" value="Zinc finger, CCHC-type"/>
    <property type="match status" value="1"/>
</dbReference>
<comment type="caution">
    <text evidence="4">The sequence shown here is derived from an EMBL/GenBank/DDBJ whole genome shotgun (WGS) entry which is preliminary data.</text>
</comment>
<keyword evidence="1" id="KW-0479">Metal-binding</keyword>
<dbReference type="InterPro" id="IPR001878">
    <property type="entry name" value="Znf_CCHC"/>
</dbReference>
<evidence type="ECO:0000256" key="2">
    <source>
        <dbReference type="SAM" id="MobiDB-lite"/>
    </source>
</evidence>
<protein>
    <recommendedName>
        <fullName evidence="3">CCHC-type domain-containing protein</fullName>
    </recommendedName>
</protein>
<evidence type="ECO:0000256" key="1">
    <source>
        <dbReference type="PROSITE-ProRule" id="PRU00047"/>
    </source>
</evidence>
<feature type="compositionally biased region" description="Polar residues" evidence="2">
    <location>
        <begin position="215"/>
        <end position="224"/>
    </location>
</feature>
<feature type="region of interest" description="Disordered" evidence="2">
    <location>
        <begin position="210"/>
        <end position="266"/>
    </location>
</feature>
<evidence type="ECO:0000313" key="5">
    <source>
        <dbReference type="Proteomes" id="UP000580250"/>
    </source>
</evidence>
<dbReference type="PROSITE" id="PS50158">
    <property type="entry name" value="ZF_CCHC"/>
    <property type="match status" value="1"/>
</dbReference>
<dbReference type="OrthoDB" id="8066225at2759"/>
<dbReference type="SUPFAM" id="SSF57756">
    <property type="entry name" value="Retrovirus zinc finger-like domains"/>
    <property type="match status" value="1"/>
</dbReference>
<feature type="region of interest" description="Disordered" evidence="2">
    <location>
        <begin position="176"/>
        <end position="195"/>
    </location>
</feature>
<evidence type="ECO:0000313" key="4">
    <source>
        <dbReference type="EMBL" id="CAD2183959.1"/>
    </source>
</evidence>
<feature type="domain" description="CCHC-type" evidence="3">
    <location>
        <begin position="162"/>
        <end position="177"/>
    </location>
</feature>
<gene>
    <name evidence="4" type="ORF">MENT_LOCUS36284</name>
</gene>
<dbReference type="AlphaFoldDB" id="A0A6V7WA57"/>
<dbReference type="GO" id="GO:0019899">
    <property type="term" value="F:enzyme binding"/>
    <property type="evidence" value="ECO:0007669"/>
    <property type="project" value="UniProtKB-ARBA"/>
</dbReference>
<dbReference type="Pfam" id="PF00098">
    <property type="entry name" value="zf-CCHC"/>
    <property type="match status" value="1"/>
</dbReference>
<dbReference type="SMART" id="SM00343">
    <property type="entry name" value="ZnF_C2HC"/>
    <property type="match status" value="1"/>
</dbReference>
<dbReference type="GO" id="GO:0008270">
    <property type="term" value="F:zinc ion binding"/>
    <property type="evidence" value="ECO:0007669"/>
    <property type="project" value="UniProtKB-KW"/>
</dbReference>
<dbReference type="InterPro" id="IPR036875">
    <property type="entry name" value="Znf_CCHC_sf"/>
</dbReference>
<keyword evidence="1" id="KW-0863">Zinc-finger</keyword>
<evidence type="ECO:0000259" key="3">
    <source>
        <dbReference type="PROSITE" id="PS50158"/>
    </source>
</evidence>
<feature type="region of interest" description="Disordered" evidence="2">
    <location>
        <begin position="326"/>
        <end position="345"/>
    </location>
</feature>
<organism evidence="4 5">
    <name type="scientific">Meloidogyne enterolobii</name>
    <name type="common">Root-knot nematode worm</name>
    <name type="synonym">Meloidogyne mayaguensis</name>
    <dbReference type="NCBI Taxonomy" id="390850"/>
    <lineage>
        <taxon>Eukaryota</taxon>
        <taxon>Metazoa</taxon>
        <taxon>Ecdysozoa</taxon>
        <taxon>Nematoda</taxon>
        <taxon>Chromadorea</taxon>
        <taxon>Rhabditida</taxon>
        <taxon>Tylenchina</taxon>
        <taxon>Tylenchomorpha</taxon>
        <taxon>Tylenchoidea</taxon>
        <taxon>Meloidogynidae</taxon>
        <taxon>Meloidogyninae</taxon>
        <taxon>Meloidogyne</taxon>
    </lineage>
</organism>
<feature type="compositionally biased region" description="Basic residues" evidence="2">
    <location>
        <begin position="226"/>
        <end position="239"/>
    </location>
</feature>
<dbReference type="GO" id="GO:0003676">
    <property type="term" value="F:nucleic acid binding"/>
    <property type="evidence" value="ECO:0007669"/>
    <property type="project" value="InterPro"/>
</dbReference>